<dbReference type="Proteomes" id="UP000326384">
    <property type="component" value="Unassembled WGS sequence"/>
</dbReference>
<dbReference type="RefSeq" id="WP_152288743.1">
    <property type="nucleotide sequence ID" value="NZ_VTPV01000001.1"/>
</dbReference>
<gene>
    <name evidence="1" type="ORF">F8D52_01700</name>
</gene>
<reference evidence="1 2" key="1">
    <citation type="journal article" date="2019" name="Stand. Genomic Sci.">
        <title>Draft Whole-Genome Sequence of a Novel Chryseobacterium viscerum Strain Isolated from Fresh Water at Dripping Springs, New Mexico.</title>
        <authorList>
            <person name="Kyndt J.A."/>
            <person name="Moore T.C."/>
        </authorList>
    </citation>
    <scope>NUCLEOTIDE SEQUENCE [LARGE SCALE GENOMIC DNA]</scope>
    <source>
        <strain evidence="1 2">DPS</strain>
    </source>
</reference>
<evidence type="ECO:0008006" key="3">
    <source>
        <dbReference type="Google" id="ProtNLM"/>
    </source>
</evidence>
<dbReference type="EMBL" id="VTPV01000001">
    <property type="protein sequence ID" value="KAB1232504.1"/>
    <property type="molecule type" value="Genomic_DNA"/>
</dbReference>
<evidence type="ECO:0000313" key="1">
    <source>
        <dbReference type="EMBL" id="KAB1232504.1"/>
    </source>
</evidence>
<evidence type="ECO:0000313" key="2">
    <source>
        <dbReference type="Proteomes" id="UP000326384"/>
    </source>
</evidence>
<sequence>MNTSHRYQAFAVTNDGTRQRIDAESIIIQLEEEEIEIPLSPPHPVFQGKLTLVTGSAIQGRENEREGGTQFVIEPGASNVIHVTPKKF</sequence>
<accession>A0A5N4BVP2</accession>
<organism evidence="1 2">
    <name type="scientific">Chryseobacterium viscerum</name>
    <dbReference type="NCBI Taxonomy" id="1037377"/>
    <lineage>
        <taxon>Bacteria</taxon>
        <taxon>Pseudomonadati</taxon>
        <taxon>Bacteroidota</taxon>
        <taxon>Flavobacteriia</taxon>
        <taxon>Flavobacteriales</taxon>
        <taxon>Weeksellaceae</taxon>
        <taxon>Chryseobacterium group</taxon>
        <taxon>Chryseobacterium</taxon>
    </lineage>
</organism>
<proteinExistence type="predicted"/>
<name>A0A5N4BVP2_9FLAO</name>
<comment type="caution">
    <text evidence="1">The sequence shown here is derived from an EMBL/GenBank/DDBJ whole genome shotgun (WGS) entry which is preliminary data.</text>
</comment>
<keyword evidence="2" id="KW-1185">Reference proteome</keyword>
<protein>
    <recommendedName>
        <fullName evidence="3">Transcription elongation factor GreA/GreB C-terminal domain-containing protein</fullName>
    </recommendedName>
</protein>